<keyword evidence="1 4" id="KW-0328">Glycosyltransferase</keyword>
<evidence type="ECO:0000313" key="5">
    <source>
        <dbReference type="Proteomes" id="UP000317429"/>
    </source>
</evidence>
<dbReference type="EC" id="2.4.1.301" evidence="4"/>
<protein>
    <submittedName>
        <fullName evidence="4">Alpha-D-kanosaminyltransferase</fullName>
        <ecNumber evidence="4">2.4.1.301</ecNumber>
    </submittedName>
</protein>
<evidence type="ECO:0000313" key="4">
    <source>
        <dbReference type="EMBL" id="QDU90006.1"/>
    </source>
</evidence>
<keyword evidence="2 4" id="KW-0808">Transferase</keyword>
<dbReference type="AlphaFoldDB" id="A0A518DEV0"/>
<evidence type="ECO:0000256" key="2">
    <source>
        <dbReference type="ARBA" id="ARBA00022679"/>
    </source>
</evidence>
<sequence>MTKRQPQPASTPTVLVVGQTPPPTHGQAVMIELLLKSQMQRVRLRHVRMTFSDGIEEVGRFRLAKLGRLLGLVLRIVYARFAYGATALYYPPAGPNRTPLYRDMVVLIATRWLFRRTVFHMQASGVSELYPRLNAVERWLFRRAYGRPDLVIRLSEATAPDDVCFHAKRVAFIANATPDLAFRTDPQTPRCGPLRLLYVGNVCESKGAPLLIDAVAELAQRGVAVELRIVGAFMPAGLEGVLRSAIASAGLGDRVTLCGPKYGADKLDELIRADVFCFPTHYESEAFPCVLVEAMSFGLPVVATRWRGVPSIVDEGQTGLLCPTHDPAAIADAIERLAGSPELRSQMGAAGREKYERCYTVDRYHRRMEEALAGVCEPAAPRGAHAAGPVLAAGGDSNMELAR</sequence>
<keyword evidence="5" id="KW-1185">Reference proteome</keyword>
<dbReference type="RefSeq" id="WP_145287659.1">
    <property type="nucleotide sequence ID" value="NZ_CP036291.1"/>
</dbReference>
<dbReference type="Gene3D" id="3.40.50.2000">
    <property type="entry name" value="Glycogen Phosphorylase B"/>
    <property type="match status" value="2"/>
</dbReference>
<dbReference type="EMBL" id="CP036291">
    <property type="protein sequence ID" value="QDU90006.1"/>
    <property type="molecule type" value="Genomic_DNA"/>
</dbReference>
<proteinExistence type="predicted"/>
<dbReference type="Proteomes" id="UP000317429">
    <property type="component" value="Chromosome"/>
</dbReference>
<evidence type="ECO:0000259" key="3">
    <source>
        <dbReference type="Pfam" id="PF00534"/>
    </source>
</evidence>
<name>A0A518DEV0_9BACT</name>
<dbReference type="OrthoDB" id="179766at2"/>
<dbReference type="KEGG" id="pnd:Pla175_34050"/>
<accession>A0A518DEV0</accession>
<dbReference type="PANTHER" id="PTHR12526:SF510">
    <property type="entry name" value="D-INOSITOL 3-PHOSPHATE GLYCOSYLTRANSFERASE"/>
    <property type="match status" value="1"/>
</dbReference>
<reference evidence="4 5" key="1">
    <citation type="submission" date="2019-02" db="EMBL/GenBank/DDBJ databases">
        <title>Deep-cultivation of Planctomycetes and their phenomic and genomic characterization uncovers novel biology.</title>
        <authorList>
            <person name="Wiegand S."/>
            <person name="Jogler M."/>
            <person name="Boedeker C."/>
            <person name="Pinto D."/>
            <person name="Vollmers J."/>
            <person name="Rivas-Marin E."/>
            <person name="Kohn T."/>
            <person name="Peeters S.H."/>
            <person name="Heuer A."/>
            <person name="Rast P."/>
            <person name="Oberbeckmann S."/>
            <person name="Bunk B."/>
            <person name="Jeske O."/>
            <person name="Meyerdierks A."/>
            <person name="Storesund J.E."/>
            <person name="Kallscheuer N."/>
            <person name="Luecker S."/>
            <person name="Lage O.M."/>
            <person name="Pohl T."/>
            <person name="Merkel B.J."/>
            <person name="Hornburger P."/>
            <person name="Mueller R.-W."/>
            <person name="Bruemmer F."/>
            <person name="Labrenz M."/>
            <person name="Spormann A.M."/>
            <person name="Op den Camp H."/>
            <person name="Overmann J."/>
            <person name="Amann R."/>
            <person name="Jetten M.S.M."/>
            <person name="Mascher T."/>
            <person name="Medema M.H."/>
            <person name="Devos D.P."/>
            <person name="Kaster A.-K."/>
            <person name="Ovreas L."/>
            <person name="Rohde M."/>
            <person name="Galperin M.Y."/>
            <person name="Jogler C."/>
        </authorList>
    </citation>
    <scope>NUCLEOTIDE SEQUENCE [LARGE SCALE GENOMIC DNA]</scope>
    <source>
        <strain evidence="4 5">Pla175</strain>
    </source>
</reference>
<organism evidence="4 5">
    <name type="scientific">Pirellulimonas nuda</name>
    <dbReference type="NCBI Taxonomy" id="2528009"/>
    <lineage>
        <taxon>Bacteria</taxon>
        <taxon>Pseudomonadati</taxon>
        <taxon>Planctomycetota</taxon>
        <taxon>Planctomycetia</taxon>
        <taxon>Pirellulales</taxon>
        <taxon>Lacipirellulaceae</taxon>
        <taxon>Pirellulimonas</taxon>
    </lineage>
</organism>
<dbReference type="PANTHER" id="PTHR12526">
    <property type="entry name" value="GLYCOSYLTRANSFERASE"/>
    <property type="match status" value="1"/>
</dbReference>
<dbReference type="GO" id="GO:0016757">
    <property type="term" value="F:glycosyltransferase activity"/>
    <property type="evidence" value="ECO:0007669"/>
    <property type="project" value="UniProtKB-KW"/>
</dbReference>
<feature type="domain" description="Glycosyl transferase family 1" evidence="3">
    <location>
        <begin position="194"/>
        <end position="353"/>
    </location>
</feature>
<dbReference type="SUPFAM" id="SSF53756">
    <property type="entry name" value="UDP-Glycosyltransferase/glycogen phosphorylase"/>
    <property type="match status" value="1"/>
</dbReference>
<gene>
    <name evidence="4" type="primary">kanE</name>
    <name evidence="4" type="ORF">Pla175_34050</name>
</gene>
<evidence type="ECO:0000256" key="1">
    <source>
        <dbReference type="ARBA" id="ARBA00022676"/>
    </source>
</evidence>
<dbReference type="Pfam" id="PF00534">
    <property type="entry name" value="Glycos_transf_1"/>
    <property type="match status" value="1"/>
</dbReference>
<dbReference type="InterPro" id="IPR001296">
    <property type="entry name" value="Glyco_trans_1"/>
</dbReference>